<gene>
    <name evidence="3" type="ORF">UCRPA7_990</name>
</gene>
<reference evidence="4" key="1">
    <citation type="journal article" date="2013" name="Genome Announc.">
        <title>Draft genome sequence of the ascomycete Phaeoacremonium aleophilum strain UCR-PA7, a causal agent of the esca disease complex in grapevines.</title>
        <authorList>
            <person name="Blanco-Ulate B."/>
            <person name="Rolshausen P."/>
            <person name="Cantu D."/>
        </authorList>
    </citation>
    <scope>NUCLEOTIDE SEQUENCE [LARGE SCALE GENOMIC DNA]</scope>
    <source>
        <strain evidence="4">UCR-PA7</strain>
    </source>
</reference>
<dbReference type="Gene3D" id="3.30.160.60">
    <property type="entry name" value="Classic Zinc Finger"/>
    <property type="match status" value="1"/>
</dbReference>
<dbReference type="InterPro" id="IPR036236">
    <property type="entry name" value="Znf_C2H2_sf"/>
</dbReference>
<keyword evidence="1" id="KW-0479">Metal-binding</keyword>
<dbReference type="AlphaFoldDB" id="R8BVR5"/>
<evidence type="ECO:0000259" key="2">
    <source>
        <dbReference type="PROSITE" id="PS50157"/>
    </source>
</evidence>
<name>R8BVR5_PHAM7</name>
<sequence length="201" mass="23883">MDRKYSGPRSYDCNVEIKQEDIEALQYMRRCNSNNSADSGIVIDTNSELFSQNGLSPTSDNSQPRKFVCFFDGCTKGFGRSADLDRHQKQVHTREEARDKFYCDYQRCQRKDGAFGRKDHFRDHFRDYHKEDIPQRGRSASKSWADERYINIDWWRCSKCLQRMTVAEVGYECQECRFLCEPDRKRTRERIREARAKAGQR</sequence>
<evidence type="ECO:0000313" key="3">
    <source>
        <dbReference type="EMBL" id="EOO03486.1"/>
    </source>
</evidence>
<dbReference type="Proteomes" id="UP000014074">
    <property type="component" value="Unassembled WGS sequence"/>
</dbReference>
<evidence type="ECO:0000256" key="1">
    <source>
        <dbReference type="PROSITE-ProRule" id="PRU00042"/>
    </source>
</evidence>
<dbReference type="GeneID" id="19329930"/>
<dbReference type="SMART" id="SM00355">
    <property type="entry name" value="ZnF_C2H2"/>
    <property type="match status" value="2"/>
</dbReference>
<organism evidence="3 4">
    <name type="scientific">Phaeoacremonium minimum (strain UCR-PA7)</name>
    <name type="common">Esca disease fungus</name>
    <name type="synonym">Togninia minima</name>
    <dbReference type="NCBI Taxonomy" id="1286976"/>
    <lineage>
        <taxon>Eukaryota</taxon>
        <taxon>Fungi</taxon>
        <taxon>Dikarya</taxon>
        <taxon>Ascomycota</taxon>
        <taxon>Pezizomycotina</taxon>
        <taxon>Sordariomycetes</taxon>
        <taxon>Sordariomycetidae</taxon>
        <taxon>Togniniales</taxon>
        <taxon>Togniniaceae</taxon>
        <taxon>Phaeoacremonium</taxon>
    </lineage>
</organism>
<keyword evidence="1" id="KW-0862">Zinc</keyword>
<dbReference type="KEGG" id="tmn:UCRPA7_990"/>
<feature type="domain" description="C2H2-type" evidence="2">
    <location>
        <begin position="67"/>
        <end position="97"/>
    </location>
</feature>
<proteinExistence type="predicted"/>
<dbReference type="PROSITE" id="PS00028">
    <property type="entry name" value="ZINC_FINGER_C2H2_1"/>
    <property type="match status" value="1"/>
</dbReference>
<keyword evidence="4" id="KW-1185">Reference proteome</keyword>
<dbReference type="HOGENOM" id="CLU_1361270_0_0_1"/>
<dbReference type="SUPFAM" id="SSF57667">
    <property type="entry name" value="beta-beta-alpha zinc fingers"/>
    <property type="match status" value="1"/>
</dbReference>
<accession>R8BVR5</accession>
<dbReference type="InterPro" id="IPR013087">
    <property type="entry name" value="Znf_C2H2_type"/>
</dbReference>
<dbReference type="EMBL" id="KB932820">
    <property type="protein sequence ID" value="EOO03486.1"/>
    <property type="molecule type" value="Genomic_DNA"/>
</dbReference>
<dbReference type="PROSITE" id="PS50157">
    <property type="entry name" value="ZINC_FINGER_C2H2_2"/>
    <property type="match status" value="1"/>
</dbReference>
<dbReference type="OrthoDB" id="2687452at2759"/>
<keyword evidence="1" id="KW-0863">Zinc-finger</keyword>
<dbReference type="RefSeq" id="XP_007911770.1">
    <property type="nucleotide sequence ID" value="XM_007913579.1"/>
</dbReference>
<evidence type="ECO:0000313" key="4">
    <source>
        <dbReference type="Proteomes" id="UP000014074"/>
    </source>
</evidence>
<dbReference type="eggNOG" id="ENOG502SXT7">
    <property type="taxonomic scope" value="Eukaryota"/>
</dbReference>
<dbReference type="GO" id="GO:0008270">
    <property type="term" value="F:zinc ion binding"/>
    <property type="evidence" value="ECO:0007669"/>
    <property type="project" value="UniProtKB-KW"/>
</dbReference>
<protein>
    <submittedName>
        <fullName evidence="3">Putative c2h2 finger domain-containing protein</fullName>
    </submittedName>
</protein>